<evidence type="ECO:0000313" key="2">
    <source>
        <dbReference type="Proteomes" id="UP000594014"/>
    </source>
</evidence>
<reference evidence="1" key="1">
    <citation type="submission" date="2019-08" db="EMBL/GenBank/DDBJ databases">
        <title>Genome sequence of Clostridiales bacterium MT110.</title>
        <authorList>
            <person name="Cao J."/>
        </authorList>
    </citation>
    <scope>NUCLEOTIDE SEQUENCE</scope>
    <source>
        <strain evidence="1">MT110</strain>
    </source>
</reference>
<evidence type="ECO:0000313" key="1">
    <source>
        <dbReference type="EMBL" id="QOX62057.1"/>
    </source>
</evidence>
<accession>A0ACD1A6K6</accession>
<gene>
    <name evidence="1" type="ORF">FRZ06_01175</name>
</gene>
<organism evidence="1 2">
    <name type="scientific">Anoxybacterium hadale</name>
    <dbReference type="NCBI Taxonomy" id="3408580"/>
    <lineage>
        <taxon>Bacteria</taxon>
        <taxon>Bacillati</taxon>
        <taxon>Bacillota</taxon>
        <taxon>Clostridia</taxon>
        <taxon>Peptostreptococcales</taxon>
        <taxon>Anaerovoracaceae</taxon>
        <taxon>Anoxybacterium</taxon>
    </lineage>
</organism>
<protein>
    <submittedName>
        <fullName evidence="1">Right-handed parallel beta-helix repeat-containing protein</fullName>
    </submittedName>
</protein>
<proteinExistence type="predicted"/>
<keyword evidence="2" id="KW-1185">Reference proteome</keyword>
<dbReference type="EMBL" id="CP042469">
    <property type="protein sequence ID" value="QOX62057.1"/>
    <property type="molecule type" value="Genomic_DNA"/>
</dbReference>
<sequence>MAIINVSPADNLTELIASAAVSPGDVLLLADGIYTQSVVIEKNDIRVISQSGKAIFSGFFVLINGFILNGVTGTLIYGVEIRNYFQNGIVVTGGSANRIVSNRITVVGGTGIVITSSAENLVWKNRISEVGADGILMISGSTGNRILENHISDCAFDGIETFLSPDANNVIVENDVRGCGDNCFEIFGINCFVYGNKAVEAAQNAYLVFSGPYTALLENKGLISGRGLYVNISNIFAACNSMVSNGGTGVLSLNDYGIYQENLIENNGNSGLLLSISADNNFIFENRIVGNDPADITDSGTGNTFLKNQTGPIFPPIVCDKE</sequence>
<name>A0ACD1A6K6_9FIRM</name>
<dbReference type="Proteomes" id="UP000594014">
    <property type="component" value="Chromosome"/>
</dbReference>